<accession>A0A3P8NF25</accession>
<dbReference type="PROSITE" id="PS50835">
    <property type="entry name" value="IG_LIKE"/>
    <property type="match status" value="1"/>
</dbReference>
<evidence type="ECO:0000259" key="1">
    <source>
        <dbReference type="PROSITE" id="PS50835"/>
    </source>
</evidence>
<feature type="domain" description="Ig-like" evidence="1">
    <location>
        <begin position="8"/>
        <end position="100"/>
    </location>
</feature>
<dbReference type="OMA" id="WPFLKNS"/>
<dbReference type="Ensembl" id="ENSACLT00000003385.2">
    <property type="protein sequence ID" value="ENSACLP00000003308.2"/>
    <property type="gene ID" value="ENSACLG00000002261.2"/>
</dbReference>
<evidence type="ECO:0000313" key="3">
    <source>
        <dbReference type="Proteomes" id="UP000265100"/>
    </source>
</evidence>
<keyword evidence="3" id="KW-1185">Reference proteome</keyword>
<sequence length="130" mass="14255">MLHLFNDPKHALTGFSKIVNGSGCVLQSEVLTCVCISEGFPLPTVKWPFLKNSTDYSVFTTVSNHTVNSTVSLTVKNNGSTTLECVSNNGMGEAEEIPVSLYSLLFRVFPYTFCRGSTSTIFVLFSPFKL</sequence>
<organism evidence="2 3">
    <name type="scientific">Astatotilapia calliptera</name>
    <name type="common">Eastern happy</name>
    <name type="synonym">Chromis callipterus</name>
    <dbReference type="NCBI Taxonomy" id="8154"/>
    <lineage>
        <taxon>Eukaryota</taxon>
        <taxon>Metazoa</taxon>
        <taxon>Chordata</taxon>
        <taxon>Craniata</taxon>
        <taxon>Vertebrata</taxon>
        <taxon>Euteleostomi</taxon>
        <taxon>Actinopterygii</taxon>
        <taxon>Neopterygii</taxon>
        <taxon>Teleostei</taxon>
        <taxon>Neoteleostei</taxon>
        <taxon>Acanthomorphata</taxon>
        <taxon>Ovalentaria</taxon>
        <taxon>Cichlomorphae</taxon>
        <taxon>Cichliformes</taxon>
        <taxon>Cichlidae</taxon>
        <taxon>African cichlids</taxon>
        <taxon>Pseudocrenilabrinae</taxon>
        <taxon>Haplochromini</taxon>
        <taxon>Astatotilapia</taxon>
    </lineage>
</organism>
<reference evidence="2 3" key="1">
    <citation type="submission" date="2018-05" db="EMBL/GenBank/DDBJ databases">
        <authorList>
            <person name="Datahose"/>
        </authorList>
    </citation>
    <scope>NUCLEOTIDE SEQUENCE</scope>
</reference>
<reference evidence="3" key="2">
    <citation type="submission" date="2023-03" db="EMBL/GenBank/DDBJ databases">
        <authorList>
            <consortium name="Wellcome Sanger Institute Data Sharing"/>
        </authorList>
    </citation>
    <scope>NUCLEOTIDE SEQUENCE [LARGE SCALE GENOMIC DNA]</scope>
</reference>
<dbReference type="Gene3D" id="2.60.40.10">
    <property type="entry name" value="Immunoglobulins"/>
    <property type="match status" value="1"/>
</dbReference>
<proteinExistence type="predicted"/>
<protein>
    <recommendedName>
        <fullName evidence="1">Ig-like domain-containing protein</fullName>
    </recommendedName>
</protein>
<reference evidence="2" key="4">
    <citation type="submission" date="2025-09" db="UniProtKB">
        <authorList>
            <consortium name="Ensembl"/>
        </authorList>
    </citation>
    <scope>IDENTIFICATION</scope>
</reference>
<dbReference type="GeneTree" id="ENSGT00940000177871"/>
<dbReference type="InterPro" id="IPR007110">
    <property type="entry name" value="Ig-like_dom"/>
</dbReference>
<dbReference type="InterPro" id="IPR013783">
    <property type="entry name" value="Ig-like_fold"/>
</dbReference>
<dbReference type="STRING" id="8154.ENSACLP00000003308"/>
<dbReference type="Proteomes" id="UP000265100">
    <property type="component" value="Chromosome 11"/>
</dbReference>
<name>A0A3P8NF25_ASTCA</name>
<evidence type="ECO:0000313" key="2">
    <source>
        <dbReference type="Ensembl" id="ENSACLP00000003308.2"/>
    </source>
</evidence>
<reference evidence="2" key="3">
    <citation type="submission" date="2025-08" db="UniProtKB">
        <authorList>
            <consortium name="Ensembl"/>
        </authorList>
    </citation>
    <scope>IDENTIFICATION</scope>
</reference>
<dbReference type="AlphaFoldDB" id="A0A3P8NF25"/>